<keyword evidence="5 9" id="KW-0808">Transferase</keyword>
<evidence type="ECO:0000313" key="11">
    <source>
        <dbReference type="EMBL" id="AII85775.1"/>
    </source>
</evidence>
<evidence type="ECO:0000256" key="4">
    <source>
        <dbReference type="ARBA" id="ARBA00019077"/>
    </source>
</evidence>
<dbReference type="EC" id="2.4.99.12" evidence="3 9"/>
<evidence type="ECO:0000256" key="3">
    <source>
        <dbReference type="ARBA" id="ARBA00012621"/>
    </source>
</evidence>
<evidence type="ECO:0000256" key="7">
    <source>
        <dbReference type="ARBA" id="ARBA00049183"/>
    </source>
</evidence>
<comment type="pathway">
    <text evidence="2 9">Bacterial outer membrane biogenesis; LPS core biosynthesis.</text>
</comment>
<evidence type="ECO:0000256" key="9">
    <source>
        <dbReference type="RuleBase" id="RU365103"/>
    </source>
</evidence>
<sequence>MFPNRLSDRLVLCLWSILWHLALPLIILYLWYRSRSESLYITNLRERFGGGSPVPPDTIWVHAVSLGETRAADPLIRSLIDRGETILLTTITAAGRAEASKLFADDIAAKRLYLRWTPIELPWALRRFICNHKPRFGMIMEIELWPQMIAQAKRLGVPLIMAQAQYPDKSFARDQKGFGRIRARSIQGFDLILAKSQRHAERFRHFGAKNVRVTGELRFEQTIPQTQLDAAGALLETIDPKRLRICLASTAPDEDPMLIPVIQELLKHTIGTKPFIIYVPRHPKNFEETKQKLRNAGLNMAVRSRDFAADLSMLTPLPADCDGLFGDSLGEINFYYALAQSVFVGDSFNGEGSHNIIEPLRLLNSVVVGPSIWGIEYPGLEAIEDGVLIKLATPDDLLTHWRNFTPNVNNDQISNFIHNHGGATTRILKELSEHYLPSTQFQSH</sequence>
<dbReference type="Gene3D" id="3.40.50.2000">
    <property type="entry name" value="Glycogen Phosphorylase B"/>
    <property type="match status" value="1"/>
</dbReference>
<evidence type="ECO:0000256" key="1">
    <source>
        <dbReference type="ARBA" id="ARBA00003394"/>
    </source>
</evidence>
<feature type="transmembrane region" description="Helical" evidence="9">
    <location>
        <begin position="12"/>
        <end position="32"/>
    </location>
</feature>
<dbReference type="PANTHER" id="PTHR42755">
    <property type="entry name" value="3-DEOXY-MANNO-OCTULOSONATE CYTIDYLYLTRANSFERASE"/>
    <property type="match status" value="1"/>
</dbReference>
<reference evidence="11 12" key="1">
    <citation type="journal article" date="2014" name="ISME J.">
        <title>Adaptation of an abundant Roseobacter RCA organism to pelagic systems revealed by genomic and transcriptomic analyses.</title>
        <authorList>
            <person name="Voget S."/>
            <person name="Wemheuer B."/>
            <person name="Brinkhoff T."/>
            <person name="Vollmers J."/>
            <person name="Dietrich S."/>
            <person name="Giebel H.A."/>
            <person name="Beardsley C."/>
            <person name="Sardemann C."/>
            <person name="Bakenhus I."/>
            <person name="Billerbeck S."/>
            <person name="Daniel R."/>
            <person name="Simon M."/>
        </authorList>
    </citation>
    <scope>NUCLEOTIDE SEQUENCE [LARGE SCALE GENOMIC DNA]</scope>
    <source>
        <strain evidence="11 12">RCA23</strain>
    </source>
</reference>
<comment type="function">
    <text evidence="1 9">Involved in lipopolysaccharide (LPS) biosynthesis. Catalyzes the transfer of 3-deoxy-D-manno-octulosonate (Kdo) residue(s) from CMP-Kdo to lipid IV(A), the tetraacyldisaccharide-1,4'-bisphosphate precursor of lipid A.</text>
</comment>
<organism evidence="11 12">
    <name type="scientific">Planktomarina temperata RCA23</name>
    <dbReference type="NCBI Taxonomy" id="666509"/>
    <lineage>
        <taxon>Bacteria</taxon>
        <taxon>Pseudomonadati</taxon>
        <taxon>Pseudomonadota</taxon>
        <taxon>Alphaproteobacteria</taxon>
        <taxon>Rhodobacterales</taxon>
        <taxon>Paracoccaceae</taxon>
        <taxon>Planktomarina</taxon>
    </lineage>
</organism>
<gene>
    <name evidence="11" type="primary">waaA1</name>
    <name evidence="11" type="ORF">RCA23_c02100</name>
</gene>
<dbReference type="InterPro" id="IPR007507">
    <property type="entry name" value="Glycos_transf_N"/>
</dbReference>
<keyword evidence="9" id="KW-0472">Membrane</keyword>
<dbReference type="GO" id="GO:0009245">
    <property type="term" value="P:lipid A biosynthetic process"/>
    <property type="evidence" value="ECO:0007669"/>
    <property type="project" value="TreeGrafter"/>
</dbReference>
<keyword evidence="12" id="KW-1185">Reference proteome</keyword>
<dbReference type="GO" id="GO:0005886">
    <property type="term" value="C:plasma membrane"/>
    <property type="evidence" value="ECO:0007669"/>
    <property type="project" value="UniProtKB-SubCell"/>
</dbReference>
<dbReference type="KEGG" id="ptp:RCA23_c02100"/>
<keyword evidence="9" id="KW-1003">Cell membrane</keyword>
<evidence type="ECO:0000256" key="6">
    <source>
        <dbReference type="ARBA" id="ARBA00031445"/>
    </source>
</evidence>
<evidence type="ECO:0000256" key="8">
    <source>
        <dbReference type="PIRSR" id="PIRSR639901-1"/>
    </source>
</evidence>
<evidence type="ECO:0000313" key="12">
    <source>
        <dbReference type="Proteomes" id="UP000028680"/>
    </source>
</evidence>
<dbReference type="GO" id="GO:0043842">
    <property type="term" value="F:Kdo transferase activity"/>
    <property type="evidence" value="ECO:0007669"/>
    <property type="project" value="UniProtKB-EC"/>
</dbReference>
<dbReference type="Proteomes" id="UP000028680">
    <property type="component" value="Chromosome"/>
</dbReference>
<dbReference type="InterPro" id="IPR038107">
    <property type="entry name" value="Glycos_transf_N_sf"/>
</dbReference>
<protein>
    <recommendedName>
        <fullName evidence="4 9">3-deoxy-D-manno-octulosonic acid transferase</fullName>
        <shortName evidence="9">Kdo transferase</shortName>
        <ecNumber evidence="3 9">2.4.99.12</ecNumber>
    </recommendedName>
    <alternativeName>
        <fullName evidence="6 9">Lipid IV(A) 3-deoxy-D-manno-octulosonic acid transferase</fullName>
    </alternativeName>
</protein>
<feature type="active site" description="Proton acceptor" evidence="8">
    <location>
        <position position="68"/>
    </location>
</feature>
<keyword evidence="9" id="KW-0448">Lipopolysaccharide biosynthesis</keyword>
<dbReference type="EMBL" id="CP003984">
    <property type="protein sequence ID" value="AII85775.1"/>
    <property type="molecule type" value="Genomic_DNA"/>
</dbReference>
<keyword evidence="9" id="KW-0812">Transmembrane</keyword>
<accession>A0AAN0RGM1</accession>
<keyword evidence="9" id="KW-1133">Transmembrane helix</keyword>
<dbReference type="PANTHER" id="PTHR42755:SF1">
    <property type="entry name" value="3-DEOXY-D-MANNO-OCTULOSONIC ACID TRANSFERASE, MITOCHONDRIAL-RELATED"/>
    <property type="match status" value="1"/>
</dbReference>
<dbReference type="Gene3D" id="3.40.50.11720">
    <property type="entry name" value="3-Deoxy-D-manno-octulosonic-acid transferase, N-terminal domain"/>
    <property type="match status" value="1"/>
</dbReference>
<feature type="domain" description="3-deoxy-D-manno-octulosonic-acid transferase N-terminal" evidence="10">
    <location>
        <begin position="43"/>
        <end position="220"/>
    </location>
</feature>
<proteinExistence type="inferred from homology"/>
<comment type="catalytic activity">
    <reaction evidence="7 9">
        <text>lipid IVA (E. coli) + CMP-3-deoxy-beta-D-manno-octulosonate = alpha-Kdo-(2-&gt;6)-lipid IVA (E. coli) + CMP + H(+)</text>
        <dbReference type="Rhea" id="RHEA:28066"/>
        <dbReference type="ChEBI" id="CHEBI:15378"/>
        <dbReference type="ChEBI" id="CHEBI:58603"/>
        <dbReference type="ChEBI" id="CHEBI:60364"/>
        <dbReference type="ChEBI" id="CHEBI:60377"/>
        <dbReference type="ChEBI" id="CHEBI:85987"/>
        <dbReference type="EC" id="2.4.99.12"/>
    </reaction>
</comment>
<dbReference type="AlphaFoldDB" id="A0AAN0RGM1"/>
<keyword evidence="11" id="KW-0328">Glycosyltransferase</keyword>
<dbReference type="RefSeq" id="WP_044048668.1">
    <property type="nucleotide sequence ID" value="NZ_CP003984.1"/>
</dbReference>
<name>A0AAN0RGM1_9RHOB</name>
<evidence type="ECO:0000256" key="5">
    <source>
        <dbReference type="ARBA" id="ARBA00022679"/>
    </source>
</evidence>
<evidence type="ECO:0000256" key="2">
    <source>
        <dbReference type="ARBA" id="ARBA00004713"/>
    </source>
</evidence>
<dbReference type="GO" id="GO:0009244">
    <property type="term" value="P:lipopolysaccharide core region biosynthetic process"/>
    <property type="evidence" value="ECO:0007669"/>
    <property type="project" value="UniProtKB-UniRule"/>
</dbReference>
<comment type="similarity">
    <text evidence="9">Belongs to the glycosyltransferase group 1 family.</text>
</comment>
<comment type="subcellular location">
    <subcellularLocation>
        <location evidence="9">Cell membrane</location>
    </subcellularLocation>
</comment>
<dbReference type="InterPro" id="IPR039901">
    <property type="entry name" value="Kdotransferase"/>
</dbReference>
<dbReference type="Pfam" id="PF04413">
    <property type="entry name" value="Glycos_transf_N"/>
    <property type="match status" value="1"/>
</dbReference>
<evidence type="ECO:0000259" key="10">
    <source>
        <dbReference type="Pfam" id="PF04413"/>
    </source>
</evidence>